<gene>
    <name evidence="25" type="ORF">B0A50_02491</name>
</gene>
<evidence type="ECO:0000256" key="20">
    <source>
        <dbReference type="ARBA" id="ARBA00034074"/>
    </source>
</evidence>
<dbReference type="GO" id="GO:0006631">
    <property type="term" value="P:fatty acid metabolic process"/>
    <property type="evidence" value="ECO:0007669"/>
    <property type="project" value="UniProtKB-KW"/>
</dbReference>
<evidence type="ECO:0000313" key="26">
    <source>
        <dbReference type="Proteomes" id="UP000308549"/>
    </source>
</evidence>
<proteinExistence type="inferred from homology"/>
<dbReference type="SUPFAM" id="SSF52096">
    <property type="entry name" value="ClpP/crotonase"/>
    <property type="match status" value="1"/>
</dbReference>
<comment type="subcellular location">
    <subcellularLocation>
        <location evidence="1">Peroxisome</location>
    </subcellularLocation>
    <subcellularLocation>
        <location evidence="2">Secreted</location>
    </subcellularLocation>
</comment>
<dbReference type="OrthoDB" id="14970at2759"/>
<sequence>MHHTTLASLFLGAGVGLVAAHPAPWGKMFAEPPFPHPEPKPFPGKPTSTGASSGFSTAPASTGGFSSYSVPEGSGVSPPTVKGYVAASGSGVAAPTGTGSYSYSSSAIVSVAASSAVVSTTAVSAASNSTSSSGAAGGEVSNATASDSCTFTDVDSAVSGKADCTDIILSGIEVPAGTTLDMTDLTDGTTVTFEGTTTFGYEEWDGPLISFSGTDITIQGADGHLINMGGEQWWDGEGSNGGVTKPKGFYAHDLTDSVITGLSIKNTPIQCFSVNGASNLQIVDVTIDDSEGDGDDGGHNTDAFDVGSSTGVYISGANVQNQDDCLAVNSGTDISFTGATCSGGHGISIGSVGGRDDNTVENVYIADSTVSNSDNGVRIKTVSEATGSVKNVTYTGITLSGINDYGIVIEQDYENGDPTGTPTDGVPITELTLSDITGSVGDDAAPYYILCASCSDWTVSGVDITGGSASSDCEDYNYDHFNVTFPAQYVVQVEIDRPKKLNAFFEPMWLNLGHIFRRLSHDPDVRAIILTGAGDRAFTSGLDVQAASEGGALSNQSTDGARQGTFLRRHIQEFQDEISTIEKCEKPVIAALHGISYGLAIDMTTCCDIRLCAADTRFAVREVEIGLAADIGTLSRLPHANVPMSWIKDVCLTAREFTAEEALRVGFVSGVCGSKAETLERALELARTLASKSPVAVQGTKEVLNFSRDHTVADGLNYIKVWNAGMLQTQDVKDATLAGLQKRKTTFSKL</sequence>
<dbReference type="CDD" id="cd06558">
    <property type="entry name" value="crotonase-like"/>
    <property type="match status" value="1"/>
</dbReference>
<keyword evidence="26" id="KW-1185">Reference proteome</keyword>
<comment type="catalytic activity">
    <reaction evidence="20">
        <text>(1,4-alpha-D-galacturonosyl)n+m + H2O = (1,4-alpha-D-galacturonosyl)n + (1,4-alpha-D-galacturonosyl)m.</text>
        <dbReference type="EC" id="3.2.1.15"/>
    </reaction>
</comment>
<evidence type="ECO:0000256" key="11">
    <source>
        <dbReference type="ARBA" id="ARBA00022832"/>
    </source>
</evidence>
<evidence type="ECO:0000256" key="8">
    <source>
        <dbReference type="ARBA" id="ARBA00022729"/>
    </source>
</evidence>
<feature type="compositionally biased region" description="Low complexity" evidence="23">
    <location>
        <begin position="45"/>
        <end position="58"/>
    </location>
</feature>
<dbReference type="FunFam" id="2.160.20.10:FF:000002">
    <property type="entry name" value="Endopolygalacturonase D"/>
    <property type="match status" value="1"/>
</dbReference>
<accession>A0A4U0U6F4</accession>
<keyword evidence="7" id="KW-0964">Secreted</keyword>
<dbReference type="InterPro" id="IPR050434">
    <property type="entry name" value="Glycosyl_hydrlase_28"/>
</dbReference>
<keyword evidence="11" id="KW-0276">Fatty acid metabolism</keyword>
<keyword evidence="8 24" id="KW-0732">Signal</keyword>
<dbReference type="InterPro" id="IPR000743">
    <property type="entry name" value="Glyco_hydro_28"/>
</dbReference>
<dbReference type="Pfam" id="PF00295">
    <property type="entry name" value="Glyco_hydro_28"/>
    <property type="match status" value="1"/>
</dbReference>
<dbReference type="PANTHER" id="PTHR31884">
    <property type="entry name" value="POLYGALACTURONASE"/>
    <property type="match status" value="1"/>
</dbReference>
<dbReference type="GO" id="GO:0071555">
    <property type="term" value="P:cell wall organization"/>
    <property type="evidence" value="ECO:0007669"/>
    <property type="project" value="UniProtKB-KW"/>
</dbReference>
<feature type="chain" id="PRO_5020725584" description="endo-polygalacturonase" evidence="24">
    <location>
        <begin position="21"/>
        <end position="750"/>
    </location>
</feature>
<dbReference type="InterPro" id="IPR029045">
    <property type="entry name" value="ClpP/crotonase-like_dom_sf"/>
</dbReference>
<comment type="caution">
    <text evidence="25">The sequence shown here is derived from an EMBL/GenBank/DDBJ whole genome shotgun (WGS) entry which is preliminary data.</text>
</comment>
<dbReference type="Proteomes" id="UP000308549">
    <property type="component" value="Unassembled WGS sequence"/>
</dbReference>
<dbReference type="InterPro" id="IPR006626">
    <property type="entry name" value="PbH1"/>
</dbReference>
<evidence type="ECO:0000256" key="3">
    <source>
        <dbReference type="ARBA" id="ARBA00005005"/>
    </source>
</evidence>
<dbReference type="Gene3D" id="2.160.20.10">
    <property type="entry name" value="Single-stranded right-handed beta-helix, Pectin lyase-like"/>
    <property type="match status" value="1"/>
</dbReference>
<dbReference type="GO" id="GO:0045490">
    <property type="term" value="P:pectin catabolic process"/>
    <property type="evidence" value="ECO:0007669"/>
    <property type="project" value="UniProtKB-ARBA"/>
</dbReference>
<evidence type="ECO:0000256" key="23">
    <source>
        <dbReference type="SAM" id="MobiDB-lite"/>
    </source>
</evidence>
<dbReference type="InterPro" id="IPR001753">
    <property type="entry name" value="Enoyl-CoA_hydra/iso"/>
</dbReference>
<dbReference type="PROSITE" id="PS00502">
    <property type="entry name" value="POLYGALACTURONASE"/>
    <property type="match status" value="1"/>
</dbReference>
<dbReference type="InterPro" id="IPR014748">
    <property type="entry name" value="Enoyl-CoA_hydra_C"/>
</dbReference>
<evidence type="ECO:0000256" key="22">
    <source>
        <dbReference type="RuleBase" id="RU361169"/>
    </source>
</evidence>
<keyword evidence="15" id="KW-0576">Peroxisome</keyword>
<evidence type="ECO:0000256" key="12">
    <source>
        <dbReference type="ARBA" id="ARBA00022990"/>
    </source>
</evidence>
<dbReference type="InterPro" id="IPR012334">
    <property type="entry name" value="Pectin_lyas_fold"/>
</dbReference>
<dbReference type="FunFam" id="1.10.12.10:FF:000004">
    <property type="entry name" value="Delta3,5-delta2,4-dienoyl-CoA isomerase"/>
    <property type="match status" value="1"/>
</dbReference>
<reference evidence="25 26" key="1">
    <citation type="submission" date="2017-03" db="EMBL/GenBank/DDBJ databases">
        <title>Genomes of endolithic fungi from Antarctica.</title>
        <authorList>
            <person name="Coleine C."/>
            <person name="Masonjones S."/>
            <person name="Stajich J.E."/>
        </authorList>
    </citation>
    <scope>NUCLEOTIDE SEQUENCE [LARGE SCALE GENOMIC DNA]</scope>
    <source>
        <strain evidence="25 26">CCFEE 6315</strain>
    </source>
</reference>
<keyword evidence="18 22" id="KW-0326">Glycosidase</keyword>
<dbReference type="SMART" id="SM00710">
    <property type="entry name" value="PbH1"/>
    <property type="match status" value="7"/>
</dbReference>
<dbReference type="EMBL" id="NAJL01000010">
    <property type="protein sequence ID" value="TKA30771.1"/>
    <property type="molecule type" value="Genomic_DNA"/>
</dbReference>
<feature type="active site" evidence="21">
    <location>
        <position position="345"/>
    </location>
</feature>
<evidence type="ECO:0000256" key="10">
    <source>
        <dbReference type="ARBA" id="ARBA00022801"/>
    </source>
</evidence>
<keyword evidence="16" id="KW-1015">Disulfide bond</keyword>
<evidence type="ECO:0000256" key="14">
    <source>
        <dbReference type="ARBA" id="ARBA00023098"/>
    </source>
</evidence>
<evidence type="ECO:0000256" key="9">
    <source>
        <dbReference type="ARBA" id="ARBA00022737"/>
    </source>
</evidence>
<dbReference type="Pfam" id="PF00378">
    <property type="entry name" value="ECH_1"/>
    <property type="match status" value="1"/>
</dbReference>
<keyword evidence="9" id="KW-0677">Repeat</keyword>
<evidence type="ECO:0000256" key="1">
    <source>
        <dbReference type="ARBA" id="ARBA00004275"/>
    </source>
</evidence>
<dbReference type="Gene3D" id="3.90.226.10">
    <property type="entry name" value="2-enoyl-CoA Hydratase, Chain A, domain 1"/>
    <property type="match status" value="1"/>
</dbReference>
<dbReference type="FunFam" id="3.90.226.10:FF:000024">
    <property type="entry name" value="Delta3,5-delta2,4-dienoyl-CoA isomerase"/>
    <property type="match status" value="1"/>
</dbReference>
<dbReference type="InterPro" id="IPR011050">
    <property type="entry name" value="Pectin_lyase_fold/virulence"/>
</dbReference>
<evidence type="ECO:0000256" key="13">
    <source>
        <dbReference type="ARBA" id="ARBA00023026"/>
    </source>
</evidence>
<dbReference type="GO" id="GO:0005777">
    <property type="term" value="C:peroxisome"/>
    <property type="evidence" value="ECO:0007669"/>
    <property type="project" value="UniProtKB-SubCell"/>
</dbReference>
<evidence type="ECO:0000313" key="25">
    <source>
        <dbReference type="EMBL" id="TKA30771.1"/>
    </source>
</evidence>
<evidence type="ECO:0000256" key="5">
    <source>
        <dbReference type="ARBA" id="ARBA00008834"/>
    </source>
</evidence>
<keyword evidence="14" id="KW-0443">Lipid metabolism</keyword>
<evidence type="ECO:0000256" key="24">
    <source>
        <dbReference type="SAM" id="SignalP"/>
    </source>
</evidence>
<dbReference type="PANTHER" id="PTHR31884:SF1">
    <property type="entry name" value="POLYGALACTURONASE"/>
    <property type="match status" value="1"/>
</dbReference>
<dbReference type="GO" id="GO:0005576">
    <property type="term" value="C:extracellular region"/>
    <property type="evidence" value="ECO:0007669"/>
    <property type="project" value="UniProtKB-SubCell"/>
</dbReference>
<evidence type="ECO:0000256" key="6">
    <source>
        <dbReference type="ARBA" id="ARBA00012736"/>
    </source>
</evidence>
<keyword evidence="19" id="KW-0961">Cell wall biogenesis/degradation</keyword>
<evidence type="ECO:0000256" key="19">
    <source>
        <dbReference type="ARBA" id="ARBA00023316"/>
    </source>
</evidence>
<evidence type="ECO:0000256" key="2">
    <source>
        <dbReference type="ARBA" id="ARBA00004613"/>
    </source>
</evidence>
<keyword evidence="17" id="KW-0413">Isomerase</keyword>
<dbReference type="Gene3D" id="1.10.12.10">
    <property type="entry name" value="Lyase 2-enoyl-coa Hydratase, Chain A, domain 2"/>
    <property type="match status" value="1"/>
</dbReference>
<evidence type="ECO:0000256" key="16">
    <source>
        <dbReference type="ARBA" id="ARBA00023157"/>
    </source>
</evidence>
<evidence type="ECO:0000256" key="17">
    <source>
        <dbReference type="ARBA" id="ARBA00023235"/>
    </source>
</evidence>
<evidence type="ECO:0000256" key="15">
    <source>
        <dbReference type="ARBA" id="ARBA00023140"/>
    </source>
</evidence>
<name>A0A4U0U6F4_9PEZI</name>
<comment type="pathway">
    <text evidence="3">Lipid metabolism; fatty acid beta-oxidation.</text>
</comment>
<comment type="similarity">
    <text evidence="5 22">Belongs to the glycosyl hydrolase 28 family.</text>
</comment>
<keyword evidence="13" id="KW-0843">Virulence</keyword>
<feature type="compositionally biased region" description="Pro residues" evidence="23">
    <location>
        <begin position="32"/>
        <end position="44"/>
    </location>
</feature>
<comment type="similarity">
    <text evidence="4">Belongs to the enoyl-CoA hydratase/isomerase family.</text>
</comment>
<feature type="region of interest" description="Disordered" evidence="23">
    <location>
        <begin position="30"/>
        <end position="58"/>
    </location>
</feature>
<protein>
    <recommendedName>
        <fullName evidence="6">endo-polygalacturonase</fullName>
        <ecNumber evidence="6">3.2.1.15</ecNumber>
    </recommendedName>
</protein>
<keyword evidence="12" id="KW-0007">Acetylation</keyword>
<organism evidence="25 26">
    <name type="scientific">Salinomyces thailandicus</name>
    <dbReference type="NCBI Taxonomy" id="706561"/>
    <lineage>
        <taxon>Eukaryota</taxon>
        <taxon>Fungi</taxon>
        <taxon>Dikarya</taxon>
        <taxon>Ascomycota</taxon>
        <taxon>Pezizomycotina</taxon>
        <taxon>Dothideomycetes</taxon>
        <taxon>Dothideomycetidae</taxon>
        <taxon>Mycosphaerellales</taxon>
        <taxon>Teratosphaeriaceae</taxon>
        <taxon>Salinomyces</taxon>
    </lineage>
</organism>
<dbReference type="EC" id="3.2.1.15" evidence="6"/>
<evidence type="ECO:0000256" key="21">
    <source>
        <dbReference type="PROSITE-ProRule" id="PRU10052"/>
    </source>
</evidence>
<evidence type="ECO:0000256" key="7">
    <source>
        <dbReference type="ARBA" id="ARBA00022525"/>
    </source>
</evidence>
<dbReference type="SUPFAM" id="SSF51126">
    <property type="entry name" value="Pectin lyase-like"/>
    <property type="match status" value="1"/>
</dbReference>
<evidence type="ECO:0000256" key="18">
    <source>
        <dbReference type="ARBA" id="ARBA00023295"/>
    </source>
</evidence>
<dbReference type="GO" id="GO:0016853">
    <property type="term" value="F:isomerase activity"/>
    <property type="evidence" value="ECO:0007669"/>
    <property type="project" value="UniProtKB-KW"/>
</dbReference>
<evidence type="ECO:0000256" key="4">
    <source>
        <dbReference type="ARBA" id="ARBA00005254"/>
    </source>
</evidence>
<feature type="signal peptide" evidence="24">
    <location>
        <begin position="1"/>
        <end position="20"/>
    </location>
</feature>
<dbReference type="GO" id="GO:0004650">
    <property type="term" value="F:polygalacturonase activity"/>
    <property type="evidence" value="ECO:0007669"/>
    <property type="project" value="UniProtKB-EC"/>
</dbReference>
<dbReference type="AlphaFoldDB" id="A0A4U0U6F4"/>
<keyword evidence="10 22" id="KW-0378">Hydrolase</keyword>